<dbReference type="EMBL" id="FTNM01000005">
    <property type="protein sequence ID" value="SIR33763.1"/>
    <property type="molecule type" value="Genomic_DNA"/>
</dbReference>
<proteinExistence type="predicted"/>
<keyword evidence="3" id="KW-1185">Reference proteome</keyword>
<dbReference type="OrthoDB" id="3333873at2"/>
<evidence type="ECO:0000313" key="3">
    <source>
        <dbReference type="Proteomes" id="UP000185924"/>
    </source>
</evidence>
<dbReference type="SMART" id="SM00710">
    <property type="entry name" value="PbH1"/>
    <property type="match status" value="9"/>
</dbReference>
<dbReference type="InterPro" id="IPR012334">
    <property type="entry name" value="Pectin_lyas_fold"/>
</dbReference>
<dbReference type="AlphaFoldDB" id="A0A1N7A415"/>
<organism evidence="2 3">
    <name type="scientific">Pontibacter lucknowensis</name>
    <dbReference type="NCBI Taxonomy" id="1077936"/>
    <lineage>
        <taxon>Bacteria</taxon>
        <taxon>Pseudomonadati</taxon>
        <taxon>Bacteroidota</taxon>
        <taxon>Cytophagia</taxon>
        <taxon>Cytophagales</taxon>
        <taxon>Hymenobacteraceae</taxon>
        <taxon>Pontibacter</taxon>
    </lineage>
</organism>
<evidence type="ECO:0000256" key="1">
    <source>
        <dbReference type="SAM" id="SignalP"/>
    </source>
</evidence>
<protein>
    <recommendedName>
        <fullName evidence="4">Right handed beta helix region</fullName>
    </recommendedName>
</protein>
<gene>
    <name evidence="2" type="ORF">SAMN05421545_3204</name>
</gene>
<evidence type="ECO:0000313" key="2">
    <source>
        <dbReference type="EMBL" id="SIR33763.1"/>
    </source>
</evidence>
<dbReference type="InterPro" id="IPR006626">
    <property type="entry name" value="PbH1"/>
</dbReference>
<accession>A0A1N7A415</accession>
<feature type="chain" id="PRO_5011958437" description="Right handed beta helix region" evidence="1">
    <location>
        <begin position="24"/>
        <end position="558"/>
    </location>
</feature>
<keyword evidence="1" id="KW-0732">Signal</keyword>
<dbReference type="STRING" id="1077936.SAMN05421545_3204"/>
<evidence type="ECO:0008006" key="4">
    <source>
        <dbReference type="Google" id="ProtNLM"/>
    </source>
</evidence>
<dbReference type="Gene3D" id="2.160.20.10">
    <property type="entry name" value="Single-stranded right-handed beta-helix, Pectin lyase-like"/>
    <property type="match status" value="1"/>
</dbReference>
<feature type="signal peptide" evidence="1">
    <location>
        <begin position="1"/>
        <end position="23"/>
    </location>
</feature>
<sequence>MKQALAFLFYISLYLCTAPYTLAHTYYITSKGNDANPGTSPTAAWRSIAKANSHRYSAGDTLLLEAGHTFAGGLYFHPDNFQGKGAPLVISSFGDGRATIDADTSYGIYAHNVAGIEIRQLNFKGSGPDSNSNNGILFYNDLPGDIKLKHIVIDQVEVTGFRKSGITIGSWSGNSGFEEVRITSAVVHHIGSEGINTWGQFDQNKKGYAHRNVYIGHCHVYQVYGLPLSDKHSGSGIVLSDVDGGTVEYSVVHSSGMGNTNCGGPVGIWAWDANKVTIQYNEAYNISAGSGCDGGGFDLDGGITNSIMQYNYSHDNDGAGFLIAQFEWARPMHNNIIRYNISENDGRKNDYKGITLWVADQKNNGGNCDLLVYNNTVFADKAVTPTGGGVSFKSGQHHNVRFYNNIFYTRNGAPLLLATDTAALDVLFHNNAWYSEDDRYTFVWGDNRYTSLQDFRTATGQETDQNQPTGMAADPKLTAPGTAGTLGYPLNLQTLRDRYSLQKKSPLIGQGIAVDLPAPFTPAEQDILGHPIHDAAAPDMGAVAYTRPKWIQWLRELF</sequence>
<reference evidence="3" key="1">
    <citation type="submission" date="2017-01" db="EMBL/GenBank/DDBJ databases">
        <authorList>
            <person name="Varghese N."/>
            <person name="Submissions S."/>
        </authorList>
    </citation>
    <scope>NUCLEOTIDE SEQUENCE [LARGE SCALE GENOMIC DNA]</scope>
    <source>
        <strain evidence="3">DM9</strain>
    </source>
</reference>
<dbReference type="Proteomes" id="UP000185924">
    <property type="component" value="Unassembled WGS sequence"/>
</dbReference>
<dbReference type="SUPFAM" id="SSF51126">
    <property type="entry name" value="Pectin lyase-like"/>
    <property type="match status" value="1"/>
</dbReference>
<name>A0A1N7A415_9BACT</name>
<dbReference type="RefSeq" id="WP_076422814.1">
    <property type="nucleotide sequence ID" value="NZ_FTNM01000005.1"/>
</dbReference>
<dbReference type="InterPro" id="IPR011050">
    <property type="entry name" value="Pectin_lyase_fold/virulence"/>
</dbReference>